<accession>A0A0E9PS99</accession>
<organism evidence="1">
    <name type="scientific">Anguilla anguilla</name>
    <name type="common">European freshwater eel</name>
    <name type="synonym">Muraena anguilla</name>
    <dbReference type="NCBI Taxonomy" id="7936"/>
    <lineage>
        <taxon>Eukaryota</taxon>
        <taxon>Metazoa</taxon>
        <taxon>Chordata</taxon>
        <taxon>Craniata</taxon>
        <taxon>Vertebrata</taxon>
        <taxon>Euteleostomi</taxon>
        <taxon>Actinopterygii</taxon>
        <taxon>Neopterygii</taxon>
        <taxon>Teleostei</taxon>
        <taxon>Anguilliformes</taxon>
        <taxon>Anguillidae</taxon>
        <taxon>Anguilla</taxon>
    </lineage>
</organism>
<reference evidence="1" key="2">
    <citation type="journal article" date="2015" name="Fish Shellfish Immunol.">
        <title>Early steps in the European eel (Anguilla anguilla)-Vibrio vulnificus interaction in the gills: Role of the RtxA13 toxin.</title>
        <authorList>
            <person name="Callol A."/>
            <person name="Pajuelo D."/>
            <person name="Ebbesson L."/>
            <person name="Teles M."/>
            <person name="MacKenzie S."/>
            <person name="Amaro C."/>
        </authorList>
    </citation>
    <scope>NUCLEOTIDE SEQUENCE</scope>
</reference>
<dbReference type="EMBL" id="GBXM01101076">
    <property type="protein sequence ID" value="JAH07501.1"/>
    <property type="molecule type" value="Transcribed_RNA"/>
</dbReference>
<protein>
    <submittedName>
        <fullName evidence="1">Uncharacterized protein</fullName>
    </submittedName>
</protein>
<sequence>MFLSQASAQVSEQVRVKLKFCWGGTPAWSLFTSSVWNSILLCVKMRPEPLSCEHW</sequence>
<proteinExistence type="predicted"/>
<evidence type="ECO:0000313" key="1">
    <source>
        <dbReference type="EMBL" id="JAH07501.1"/>
    </source>
</evidence>
<dbReference type="AlphaFoldDB" id="A0A0E9PS99"/>
<name>A0A0E9PS99_ANGAN</name>
<reference evidence="1" key="1">
    <citation type="submission" date="2014-11" db="EMBL/GenBank/DDBJ databases">
        <authorList>
            <person name="Amaro Gonzalez C."/>
        </authorList>
    </citation>
    <scope>NUCLEOTIDE SEQUENCE</scope>
</reference>